<accession>A0ABD3V260</accession>
<dbReference type="Proteomes" id="UP001634394">
    <property type="component" value="Unassembled WGS sequence"/>
</dbReference>
<feature type="chain" id="PRO_5044755858" evidence="1">
    <location>
        <begin position="21"/>
        <end position="121"/>
    </location>
</feature>
<reference evidence="2 3" key="1">
    <citation type="submission" date="2024-11" db="EMBL/GenBank/DDBJ databases">
        <title>Chromosome-level genome assembly of the freshwater bivalve Anodonta woodiana.</title>
        <authorList>
            <person name="Chen X."/>
        </authorList>
    </citation>
    <scope>NUCLEOTIDE SEQUENCE [LARGE SCALE GENOMIC DNA]</scope>
    <source>
        <strain evidence="2">MN2024</strain>
        <tissue evidence="2">Gills</tissue>
    </source>
</reference>
<dbReference type="AlphaFoldDB" id="A0ABD3V260"/>
<proteinExistence type="predicted"/>
<name>A0ABD3V260_SINWO</name>
<protein>
    <submittedName>
        <fullName evidence="2">Uncharacterized protein</fullName>
    </submittedName>
</protein>
<sequence>MKIVIIVAALVCLSYQQTTHAPIHTHAPHTTHEPNVNEQFLFHYDYVTHKMIVVSKHICYIFTLSDQEKMDVHTDAGMTTLEAKLLPMLDSTTKTEVQMSSLDHHLQQICGKGILHYYTFA</sequence>
<dbReference type="EMBL" id="JBJQND010000014">
    <property type="protein sequence ID" value="KAL3855739.1"/>
    <property type="molecule type" value="Genomic_DNA"/>
</dbReference>
<organism evidence="2 3">
    <name type="scientific">Sinanodonta woodiana</name>
    <name type="common">Chinese pond mussel</name>
    <name type="synonym">Anodonta woodiana</name>
    <dbReference type="NCBI Taxonomy" id="1069815"/>
    <lineage>
        <taxon>Eukaryota</taxon>
        <taxon>Metazoa</taxon>
        <taxon>Spiralia</taxon>
        <taxon>Lophotrochozoa</taxon>
        <taxon>Mollusca</taxon>
        <taxon>Bivalvia</taxon>
        <taxon>Autobranchia</taxon>
        <taxon>Heteroconchia</taxon>
        <taxon>Palaeoheterodonta</taxon>
        <taxon>Unionida</taxon>
        <taxon>Unionoidea</taxon>
        <taxon>Unionidae</taxon>
        <taxon>Unioninae</taxon>
        <taxon>Sinanodonta</taxon>
    </lineage>
</organism>
<keyword evidence="3" id="KW-1185">Reference proteome</keyword>
<comment type="caution">
    <text evidence="2">The sequence shown here is derived from an EMBL/GenBank/DDBJ whole genome shotgun (WGS) entry which is preliminary data.</text>
</comment>
<gene>
    <name evidence="2" type="ORF">ACJMK2_014944</name>
</gene>
<feature type="signal peptide" evidence="1">
    <location>
        <begin position="1"/>
        <end position="20"/>
    </location>
</feature>
<evidence type="ECO:0000313" key="2">
    <source>
        <dbReference type="EMBL" id="KAL3855739.1"/>
    </source>
</evidence>
<keyword evidence="1" id="KW-0732">Signal</keyword>
<evidence type="ECO:0000313" key="3">
    <source>
        <dbReference type="Proteomes" id="UP001634394"/>
    </source>
</evidence>
<evidence type="ECO:0000256" key="1">
    <source>
        <dbReference type="SAM" id="SignalP"/>
    </source>
</evidence>